<gene>
    <name evidence="2" type="ORF">BW247_13550</name>
</gene>
<protein>
    <recommendedName>
        <fullName evidence="1">Hemerythrin-like domain-containing protein</fullName>
    </recommendedName>
</protein>
<name>A0A1P8UJH6_9GAMM</name>
<keyword evidence="3" id="KW-1185">Reference proteome</keyword>
<dbReference type="InterPro" id="IPR012312">
    <property type="entry name" value="Hemerythrin-like"/>
</dbReference>
<reference evidence="2 3" key="1">
    <citation type="submission" date="2017-01" db="EMBL/GenBank/DDBJ databases">
        <title>Draft sequence of Acidihalobacter ferrooxidans strain DSM 14175 (strain V8).</title>
        <authorList>
            <person name="Khaleque H.N."/>
            <person name="Ramsay J.P."/>
            <person name="Murphy R.J.T."/>
            <person name="Kaksonen A.H."/>
            <person name="Boxall N.J."/>
            <person name="Watkin E.L.J."/>
        </authorList>
    </citation>
    <scope>NUCLEOTIDE SEQUENCE [LARGE SCALE GENOMIC DNA]</scope>
    <source>
        <strain evidence="2 3">V8</strain>
    </source>
</reference>
<dbReference type="EMBL" id="CP019434">
    <property type="protein sequence ID" value="APZ43989.1"/>
    <property type="molecule type" value="Genomic_DNA"/>
</dbReference>
<dbReference type="Gene3D" id="1.20.120.520">
    <property type="entry name" value="nmb1532 protein domain like"/>
    <property type="match status" value="1"/>
</dbReference>
<evidence type="ECO:0000259" key="1">
    <source>
        <dbReference type="Pfam" id="PF01814"/>
    </source>
</evidence>
<evidence type="ECO:0000313" key="2">
    <source>
        <dbReference type="EMBL" id="APZ43989.1"/>
    </source>
</evidence>
<dbReference type="AlphaFoldDB" id="A0A1P8UJH6"/>
<dbReference type="STRING" id="1765967.BW247_13550"/>
<accession>A0A1P8UJH6</accession>
<evidence type="ECO:0000313" key="3">
    <source>
        <dbReference type="Proteomes" id="UP000243807"/>
    </source>
</evidence>
<organism evidence="2 3">
    <name type="scientific">Acidihalobacter ferrooxydans</name>
    <dbReference type="NCBI Taxonomy" id="1765967"/>
    <lineage>
        <taxon>Bacteria</taxon>
        <taxon>Pseudomonadati</taxon>
        <taxon>Pseudomonadota</taxon>
        <taxon>Gammaproteobacteria</taxon>
        <taxon>Chromatiales</taxon>
        <taxon>Ectothiorhodospiraceae</taxon>
        <taxon>Acidihalobacter</taxon>
    </lineage>
</organism>
<dbReference type="OrthoDB" id="9780392at2"/>
<dbReference type="KEGG" id="afy:BW247_13550"/>
<dbReference type="Proteomes" id="UP000243807">
    <property type="component" value="Chromosome"/>
</dbReference>
<feature type="domain" description="Hemerythrin-like" evidence="1">
    <location>
        <begin position="13"/>
        <end position="151"/>
    </location>
</feature>
<sequence>MLLPNPTAGFTDPLALLAGCHRRIAGFCDTLERLDDHLRKAGGDAAARTAAERIMAYFDRAAPLHHADEEIDLLPLLRLRVETPDARASVAAWARRIAAEHREQGASWARLRPELVALREGRTERLVHAAAFIDMERSHYRFEDADVFPLARRVLQRGDIETLGRAMARRRDVPYTPEPKDARTR</sequence>
<dbReference type="Pfam" id="PF01814">
    <property type="entry name" value="Hemerythrin"/>
    <property type="match status" value="1"/>
</dbReference>
<proteinExistence type="predicted"/>
<dbReference type="RefSeq" id="WP_076837612.1">
    <property type="nucleotide sequence ID" value="NZ_CP019434.1"/>
</dbReference>